<dbReference type="AlphaFoldDB" id="A0AAV2CU96"/>
<dbReference type="Proteomes" id="UP001497516">
    <property type="component" value="Chromosome 10"/>
</dbReference>
<proteinExistence type="predicted"/>
<evidence type="ECO:0000313" key="3">
    <source>
        <dbReference type="Proteomes" id="UP001497516"/>
    </source>
</evidence>
<keyword evidence="3" id="KW-1185">Reference proteome</keyword>
<protein>
    <submittedName>
        <fullName evidence="2">Uncharacterized protein</fullName>
    </submittedName>
</protein>
<name>A0AAV2CU96_9ROSI</name>
<gene>
    <name evidence="2" type="ORF">LTRI10_LOCUS7602</name>
</gene>
<feature type="compositionally biased region" description="Basic and acidic residues" evidence="1">
    <location>
        <begin position="24"/>
        <end position="54"/>
    </location>
</feature>
<feature type="region of interest" description="Disordered" evidence="1">
    <location>
        <begin position="1"/>
        <end position="60"/>
    </location>
</feature>
<reference evidence="2 3" key="1">
    <citation type="submission" date="2024-04" db="EMBL/GenBank/DDBJ databases">
        <authorList>
            <person name="Fracassetti M."/>
        </authorList>
    </citation>
    <scope>NUCLEOTIDE SEQUENCE [LARGE SCALE GENOMIC DNA]</scope>
</reference>
<accession>A0AAV2CU96</accession>
<dbReference type="EMBL" id="OZ034814">
    <property type="protein sequence ID" value="CAL1360148.1"/>
    <property type="molecule type" value="Genomic_DNA"/>
</dbReference>
<organism evidence="2 3">
    <name type="scientific">Linum trigynum</name>
    <dbReference type="NCBI Taxonomy" id="586398"/>
    <lineage>
        <taxon>Eukaryota</taxon>
        <taxon>Viridiplantae</taxon>
        <taxon>Streptophyta</taxon>
        <taxon>Embryophyta</taxon>
        <taxon>Tracheophyta</taxon>
        <taxon>Spermatophyta</taxon>
        <taxon>Magnoliopsida</taxon>
        <taxon>eudicotyledons</taxon>
        <taxon>Gunneridae</taxon>
        <taxon>Pentapetalae</taxon>
        <taxon>rosids</taxon>
        <taxon>fabids</taxon>
        <taxon>Malpighiales</taxon>
        <taxon>Linaceae</taxon>
        <taxon>Linum</taxon>
    </lineage>
</organism>
<feature type="region of interest" description="Disordered" evidence="1">
    <location>
        <begin position="108"/>
        <end position="130"/>
    </location>
</feature>
<sequence length="138" mass="16018">MIRPTLQAARWTRPSLRAAKHKKWEAYKTKERNQQGTKEPKQTRDQGLHTESQREPSSLFTFSFTTSHSTTYRNFLPQHHHHAAAAPSSVAFNFNDQRLDFVDLSLESSSNADPDLHRRAEPSSTAMPIEKEHMFDKW</sequence>
<evidence type="ECO:0000313" key="2">
    <source>
        <dbReference type="EMBL" id="CAL1360148.1"/>
    </source>
</evidence>
<evidence type="ECO:0000256" key="1">
    <source>
        <dbReference type="SAM" id="MobiDB-lite"/>
    </source>
</evidence>